<dbReference type="EMBL" id="FNFV01000006">
    <property type="protein sequence ID" value="SDK94881.1"/>
    <property type="molecule type" value="Genomic_DNA"/>
</dbReference>
<feature type="transmembrane region" description="Helical" evidence="1">
    <location>
        <begin position="45"/>
        <end position="64"/>
    </location>
</feature>
<keyword evidence="1" id="KW-1133">Transmembrane helix</keyword>
<reference evidence="3" key="1">
    <citation type="submission" date="2016-10" db="EMBL/GenBank/DDBJ databases">
        <authorList>
            <person name="Varghese N."/>
            <person name="Submissions S."/>
        </authorList>
    </citation>
    <scope>NUCLEOTIDE SEQUENCE [LARGE SCALE GENOMIC DNA]</scope>
    <source>
        <strain evidence="3">CGMCC 1.10789</strain>
    </source>
</reference>
<protein>
    <submittedName>
        <fullName evidence="2">Uncharacterized protein</fullName>
    </submittedName>
</protein>
<dbReference type="STRING" id="990712.SAMN05216257_10670"/>
<sequence length="193" mass="21643">MARLRVFLHSRLVLSGLLAVTLLAGYLVFRYFYEVAGDFPFSQEMLLVFIGAIATVLITALLLIQQTDLELRKEGQVLLLDRKAQIYNALIDHIGEIVEKGRLDPAALADLRVLNHKLAMVASAEVIDRFSDVLARLDTAGHDVLVDEAERREIMRAVAVLTYWMRRDLLGRIDTEDEEAVLAAIKANNADLE</sequence>
<keyword evidence="1" id="KW-0472">Membrane</keyword>
<dbReference type="OrthoDB" id="7202488at2"/>
<dbReference type="Proteomes" id="UP000199328">
    <property type="component" value="Unassembled WGS sequence"/>
</dbReference>
<evidence type="ECO:0000256" key="1">
    <source>
        <dbReference type="SAM" id="Phobius"/>
    </source>
</evidence>
<dbReference type="AlphaFoldDB" id="A0A1G9G2L0"/>
<dbReference type="RefSeq" id="WP_092500961.1">
    <property type="nucleotide sequence ID" value="NZ_FNFV01000006.1"/>
</dbReference>
<gene>
    <name evidence="2" type="ORF">SAMN05216257_10670</name>
</gene>
<feature type="transmembrane region" description="Helical" evidence="1">
    <location>
        <begin position="12"/>
        <end position="33"/>
    </location>
</feature>
<proteinExistence type="predicted"/>
<keyword evidence="3" id="KW-1185">Reference proteome</keyword>
<organism evidence="2 3">
    <name type="scientific">Meinhardsimonia xiamenensis</name>
    <dbReference type="NCBI Taxonomy" id="990712"/>
    <lineage>
        <taxon>Bacteria</taxon>
        <taxon>Pseudomonadati</taxon>
        <taxon>Pseudomonadota</taxon>
        <taxon>Alphaproteobacteria</taxon>
        <taxon>Rhodobacterales</taxon>
        <taxon>Paracoccaceae</taxon>
        <taxon>Meinhardsimonia</taxon>
    </lineage>
</organism>
<evidence type="ECO:0000313" key="3">
    <source>
        <dbReference type="Proteomes" id="UP000199328"/>
    </source>
</evidence>
<evidence type="ECO:0000313" key="2">
    <source>
        <dbReference type="EMBL" id="SDK94881.1"/>
    </source>
</evidence>
<keyword evidence="1" id="KW-0812">Transmembrane</keyword>
<name>A0A1G9G2L0_9RHOB</name>
<accession>A0A1G9G2L0</accession>